<proteinExistence type="predicted"/>
<evidence type="ECO:0000313" key="2">
    <source>
        <dbReference type="EMBL" id="MBK1834056.1"/>
    </source>
</evidence>
<accession>A0A934RR19</accession>
<protein>
    <submittedName>
        <fullName evidence="2">Uncharacterized protein</fullName>
    </submittedName>
</protein>
<dbReference type="Proteomes" id="UP000604083">
    <property type="component" value="Unassembled WGS sequence"/>
</dbReference>
<organism evidence="2 3">
    <name type="scientific">Roseibacillus ishigakijimensis</name>
    <dbReference type="NCBI Taxonomy" id="454146"/>
    <lineage>
        <taxon>Bacteria</taxon>
        <taxon>Pseudomonadati</taxon>
        <taxon>Verrucomicrobiota</taxon>
        <taxon>Verrucomicrobiia</taxon>
        <taxon>Verrucomicrobiales</taxon>
        <taxon>Verrucomicrobiaceae</taxon>
        <taxon>Roseibacillus</taxon>
    </lineage>
</organism>
<evidence type="ECO:0000256" key="1">
    <source>
        <dbReference type="SAM" id="MobiDB-lite"/>
    </source>
</evidence>
<gene>
    <name evidence="2" type="ORF">JIN78_08290</name>
</gene>
<dbReference type="RefSeq" id="WP_200391490.1">
    <property type="nucleotide sequence ID" value="NZ_JAENIO010000017.1"/>
</dbReference>
<dbReference type="EMBL" id="JAENIO010000017">
    <property type="protein sequence ID" value="MBK1834056.1"/>
    <property type="molecule type" value="Genomic_DNA"/>
</dbReference>
<feature type="region of interest" description="Disordered" evidence="1">
    <location>
        <begin position="198"/>
        <end position="226"/>
    </location>
</feature>
<sequence>MNFDEEISAETLSHLNEILAKGPAEEASDAEIEAQLAKIRALPGGERLLRSLAEQMNQGGGELLAQLTASLPDSPTWPPDYRPPQASLRLVGQARHSRETASWVRLSLPSDACFFDWNRALQAVFAEEIAPRRPFFEWREGGEVAALFSQDPADAEGNQFCEVQNRPLDLFAEGVEEIYYCRPGLPEIILRWEKVLEPPPGERADPRPRILGGEHKGQRREPSVLF</sequence>
<reference evidence="2" key="1">
    <citation type="submission" date="2021-01" db="EMBL/GenBank/DDBJ databases">
        <title>Modified the classification status of verrucomicrobia.</title>
        <authorList>
            <person name="Feng X."/>
        </authorList>
    </citation>
    <scope>NUCLEOTIDE SEQUENCE</scope>
    <source>
        <strain evidence="2">KCTC 12986</strain>
    </source>
</reference>
<name>A0A934RR19_9BACT</name>
<comment type="caution">
    <text evidence="2">The sequence shown here is derived from an EMBL/GenBank/DDBJ whole genome shotgun (WGS) entry which is preliminary data.</text>
</comment>
<keyword evidence="3" id="KW-1185">Reference proteome</keyword>
<dbReference type="AlphaFoldDB" id="A0A934RR19"/>
<evidence type="ECO:0000313" key="3">
    <source>
        <dbReference type="Proteomes" id="UP000604083"/>
    </source>
</evidence>